<dbReference type="GO" id="GO:0008360">
    <property type="term" value="P:regulation of cell shape"/>
    <property type="evidence" value="ECO:0007669"/>
    <property type="project" value="UniProtKB-KW"/>
</dbReference>
<proteinExistence type="inferred from homology"/>
<evidence type="ECO:0000259" key="17">
    <source>
        <dbReference type="PROSITE" id="PS51387"/>
    </source>
</evidence>
<feature type="domain" description="FAD-binding PCMH-type" evidence="17">
    <location>
        <begin position="29"/>
        <end position="195"/>
    </location>
</feature>
<feature type="active site" description="Proton donor" evidence="16">
    <location>
        <position position="224"/>
    </location>
</feature>
<evidence type="ECO:0000256" key="3">
    <source>
        <dbReference type="ARBA" id="ARBA00004496"/>
    </source>
</evidence>
<comment type="caution">
    <text evidence="18">The sequence shown here is derived from an EMBL/GenBank/DDBJ whole genome shotgun (WGS) entry which is preliminary data.</text>
</comment>
<evidence type="ECO:0000256" key="11">
    <source>
        <dbReference type="ARBA" id="ARBA00022984"/>
    </source>
</evidence>
<keyword evidence="13 16" id="KW-0131">Cell cycle</keyword>
<evidence type="ECO:0000256" key="1">
    <source>
        <dbReference type="ARBA" id="ARBA00001974"/>
    </source>
</evidence>
<dbReference type="InterPro" id="IPR003170">
    <property type="entry name" value="MurB"/>
</dbReference>
<comment type="subcellular location">
    <subcellularLocation>
        <location evidence="3 16">Cytoplasm</location>
    </subcellularLocation>
</comment>
<dbReference type="InterPro" id="IPR016169">
    <property type="entry name" value="FAD-bd_PCMH_sub2"/>
</dbReference>
<dbReference type="GO" id="GO:0005829">
    <property type="term" value="C:cytosol"/>
    <property type="evidence" value="ECO:0007669"/>
    <property type="project" value="TreeGrafter"/>
</dbReference>
<comment type="cofactor">
    <cofactor evidence="1 16">
        <name>FAD</name>
        <dbReference type="ChEBI" id="CHEBI:57692"/>
    </cofactor>
</comment>
<keyword evidence="9 16" id="KW-0521">NADP</keyword>
<dbReference type="InterPro" id="IPR036635">
    <property type="entry name" value="MurB_C_sf"/>
</dbReference>
<dbReference type="GO" id="GO:0009252">
    <property type="term" value="P:peptidoglycan biosynthetic process"/>
    <property type="evidence" value="ECO:0007669"/>
    <property type="project" value="UniProtKB-UniRule"/>
</dbReference>
<keyword evidence="10 16" id="KW-0133">Cell shape</keyword>
<sequence length="305" mass="33871">MELEQKLKQLLEEEDVVLGEEMKYHTTFRVGGPAHFFVTPKTEEQLQSVLKLCKETDTPWFILGRGSNLLVSDRGFDGVVIHMQKHWNHYHTEENRIFAQAGAMMSAVSQEALRNGLTGFEFASGIPGTIGGGLRMNAGAYGGEMKQVVLSAKVMDSNGTVLELSKDELELGYRTSTIGRNGYIALSCVIELQPGDPDCIRSTMEEMNAKRRQKQPLEYGSAGSTFKRPDGYFAGKLIQDAGLKGFSIGDAQVSEKHAGFVINRGNAKAADIMKLCKEVSRRVHEQFGVNLEMEVRRLGKFEEEK</sequence>
<keyword evidence="14 16" id="KW-0961">Cell wall biogenesis/degradation</keyword>
<dbReference type="SUPFAM" id="SSF56194">
    <property type="entry name" value="Uridine diphospho-N-Acetylenolpyruvylglucosamine reductase, MurB, C-terminal domain"/>
    <property type="match status" value="1"/>
</dbReference>
<keyword evidence="5 16" id="KW-0963">Cytoplasm</keyword>
<dbReference type="Gene3D" id="3.30.465.10">
    <property type="match status" value="1"/>
</dbReference>
<protein>
    <recommendedName>
        <fullName evidence="16">UDP-N-acetylenolpyruvoylglucosamine reductase</fullName>
        <ecNumber evidence="16">1.3.1.98</ecNumber>
    </recommendedName>
    <alternativeName>
        <fullName evidence="16">UDP-N-acetylmuramate dehydrogenase</fullName>
    </alternativeName>
</protein>
<evidence type="ECO:0000313" key="19">
    <source>
        <dbReference type="Proteomes" id="UP000824201"/>
    </source>
</evidence>
<dbReference type="HAMAP" id="MF_00037">
    <property type="entry name" value="MurB"/>
    <property type="match status" value="1"/>
</dbReference>
<dbReference type="InterPro" id="IPR011601">
    <property type="entry name" value="MurB_C"/>
</dbReference>
<dbReference type="InterPro" id="IPR016167">
    <property type="entry name" value="FAD-bd_PCMH_sub1"/>
</dbReference>
<dbReference type="EMBL" id="DVHN01000101">
    <property type="protein sequence ID" value="HIR88846.1"/>
    <property type="molecule type" value="Genomic_DNA"/>
</dbReference>
<dbReference type="InterPro" id="IPR006094">
    <property type="entry name" value="Oxid_FAD_bind_N"/>
</dbReference>
<dbReference type="GO" id="GO:0071555">
    <property type="term" value="P:cell wall organization"/>
    <property type="evidence" value="ECO:0007669"/>
    <property type="project" value="UniProtKB-KW"/>
</dbReference>
<dbReference type="InterPro" id="IPR036318">
    <property type="entry name" value="FAD-bd_PCMH-like_sf"/>
</dbReference>
<dbReference type="Pfam" id="PF02873">
    <property type="entry name" value="MurB_C"/>
    <property type="match status" value="1"/>
</dbReference>
<accession>A0A9D1JDU5</accession>
<evidence type="ECO:0000256" key="13">
    <source>
        <dbReference type="ARBA" id="ARBA00023306"/>
    </source>
</evidence>
<evidence type="ECO:0000256" key="12">
    <source>
        <dbReference type="ARBA" id="ARBA00023002"/>
    </source>
</evidence>
<keyword evidence="8 16" id="KW-0274">FAD</keyword>
<keyword evidence="7 16" id="KW-0285">Flavoprotein</keyword>
<keyword evidence="11 16" id="KW-0573">Peptidoglycan synthesis</keyword>
<comment type="pathway">
    <text evidence="4 16">Cell wall biogenesis; peptidoglycan biosynthesis.</text>
</comment>
<comment type="similarity">
    <text evidence="16">Belongs to the MurB family.</text>
</comment>
<dbReference type="GO" id="GO:0071949">
    <property type="term" value="F:FAD binding"/>
    <property type="evidence" value="ECO:0007669"/>
    <property type="project" value="InterPro"/>
</dbReference>
<reference evidence="18" key="1">
    <citation type="submission" date="2020-10" db="EMBL/GenBank/DDBJ databases">
        <authorList>
            <person name="Gilroy R."/>
        </authorList>
    </citation>
    <scope>NUCLEOTIDE SEQUENCE</scope>
    <source>
        <strain evidence="18">ChiW13-3771</strain>
    </source>
</reference>
<dbReference type="Proteomes" id="UP000824201">
    <property type="component" value="Unassembled WGS sequence"/>
</dbReference>
<dbReference type="PANTHER" id="PTHR21071:SF4">
    <property type="entry name" value="UDP-N-ACETYLENOLPYRUVOYLGLUCOSAMINE REDUCTASE"/>
    <property type="match status" value="1"/>
</dbReference>
<organism evidence="18 19">
    <name type="scientific">Candidatus Fimimorpha faecalis</name>
    <dbReference type="NCBI Taxonomy" id="2840824"/>
    <lineage>
        <taxon>Bacteria</taxon>
        <taxon>Bacillati</taxon>
        <taxon>Bacillota</taxon>
        <taxon>Clostridia</taxon>
        <taxon>Eubacteriales</taxon>
        <taxon>Candidatus Fimimorpha</taxon>
    </lineage>
</organism>
<evidence type="ECO:0000256" key="10">
    <source>
        <dbReference type="ARBA" id="ARBA00022960"/>
    </source>
</evidence>
<dbReference type="InterPro" id="IPR016166">
    <property type="entry name" value="FAD-bd_PCMH"/>
</dbReference>
<comment type="catalytic activity">
    <reaction evidence="15 16">
        <text>UDP-N-acetyl-alpha-D-muramate + NADP(+) = UDP-N-acetyl-3-O-(1-carboxyvinyl)-alpha-D-glucosamine + NADPH + H(+)</text>
        <dbReference type="Rhea" id="RHEA:12248"/>
        <dbReference type="ChEBI" id="CHEBI:15378"/>
        <dbReference type="ChEBI" id="CHEBI:57783"/>
        <dbReference type="ChEBI" id="CHEBI:58349"/>
        <dbReference type="ChEBI" id="CHEBI:68483"/>
        <dbReference type="ChEBI" id="CHEBI:70757"/>
        <dbReference type="EC" id="1.3.1.98"/>
    </reaction>
</comment>
<evidence type="ECO:0000256" key="14">
    <source>
        <dbReference type="ARBA" id="ARBA00023316"/>
    </source>
</evidence>
<keyword evidence="6 16" id="KW-0132">Cell division</keyword>
<evidence type="ECO:0000256" key="2">
    <source>
        <dbReference type="ARBA" id="ARBA00003921"/>
    </source>
</evidence>
<evidence type="ECO:0000256" key="5">
    <source>
        <dbReference type="ARBA" id="ARBA00022490"/>
    </source>
</evidence>
<evidence type="ECO:0000256" key="7">
    <source>
        <dbReference type="ARBA" id="ARBA00022630"/>
    </source>
</evidence>
<dbReference type="Pfam" id="PF01565">
    <property type="entry name" value="FAD_binding_4"/>
    <property type="match status" value="1"/>
</dbReference>
<keyword evidence="12 16" id="KW-0560">Oxidoreductase</keyword>
<feature type="active site" evidence="16">
    <location>
        <position position="174"/>
    </location>
</feature>
<evidence type="ECO:0000256" key="15">
    <source>
        <dbReference type="ARBA" id="ARBA00048914"/>
    </source>
</evidence>
<dbReference type="EC" id="1.3.1.98" evidence="16"/>
<comment type="function">
    <text evidence="2 16">Cell wall formation.</text>
</comment>
<dbReference type="SUPFAM" id="SSF56176">
    <property type="entry name" value="FAD-binding/transporter-associated domain-like"/>
    <property type="match status" value="1"/>
</dbReference>
<dbReference type="NCBIfam" id="NF010480">
    <property type="entry name" value="PRK13905.1"/>
    <property type="match status" value="1"/>
</dbReference>
<feature type="active site" evidence="16">
    <location>
        <position position="294"/>
    </location>
</feature>
<evidence type="ECO:0000313" key="18">
    <source>
        <dbReference type="EMBL" id="HIR88846.1"/>
    </source>
</evidence>
<dbReference type="NCBIfam" id="TIGR00179">
    <property type="entry name" value="murB"/>
    <property type="match status" value="1"/>
</dbReference>
<dbReference type="GO" id="GO:0008762">
    <property type="term" value="F:UDP-N-acetylmuramate dehydrogenase activity"/>
    <property type="evidence" value="ECO:0007669"/>
    <property type="project" value="UniProtKB-UniRule"/>
</dbReference>
<evidence type="ECO:0000256" key="6">
    <source>
        <dbReference type="ARBA" id="ARBA00022618"/>
    </source>
</evidence>
<dbReference type="AlphaFoldDB" id="A0A9D1JDU5"/>
<dbReference type="PANTHER" id="PTHR21071">
    <property type="entry name" value="UDP-N-ACETYLENOLPYRUVOYLGLUCOSAMINE REDUCTASE"/>
    <property type="match status" value="1"/>
</dbReference>
<dbReference type="Gene3D" id="3.90.78.10">
    <property type="entry name" value="UDP-N-acetylenolpyruvoylglucosamine reductase, C-terminal domain"/>
    <property type="match status" value="1"/>
</dbReference>
<gene>
    <name evidence="16 18" type="primary">murB</name>
    <name evidence="18" type="ORF">IAC96_07865</name>
</gene>
<evidence type="ECO:0000256" key="4">
    <source>
        <dbReference type="ARBA" id="ARBA00004752"/>
    </source>
</evidence>
<dbReference type="GO" id="GO:0051301">
    <property type="term" value="P:cell division"/>
    <property type="evidence" value="ECO:0007669"/>
    <property type="project" value="UniProtKB-KW"/>
</dbReference>
<name>A0A9D1JDU5_9FIRM</name>
<evidence type="ECO:0000256" key="8">
    <source>
        <dbReference type="ARBA" id="ARBA00022827"/>
    </source>
</evidence>
<dbReference type="PROSITE" id="PS51387">
    <property type="entry name" value="FAD_PCMH"/>
    <property type="match status" value="1"/>
</dbReference>
<dbReference type="Gene3D" id="3.30.43.10">
    <property type="entry name" value="Uridine Diphospho-n-acetylenolpyruvylglucosamine Reductase, domain 2"/>
    <property type="match status" value="1"/>
</dbReference>
<reference evidence="18" key="2">
    <citation type="journal article" date="2021" name="PeerJ">
        <title>Extensive microbial diversity within the chicken gut microbiome revealed by metagenomics and culture.</title>
        <authorList>
            <person name="Gilroy R."/>
            <person name="Ravi A."/>
            <person name="Getino M."/>
            <person name="Pursley I."/>
            <person name="Horton D.L."/>
            <person name="Alikhan N.F."/>
            <person name="Baker D."/>
            <person name="Gharbi K."/>
            <person name="Hall N."/>
            <person name="Watson M."/>
            <person name="Adriaenssens E.M."/>
            <person name="Foster-Nyarko E."/>
            <person name="Jarju S."/>
            <person name="Secka A."/>
            <person name="Antonio M."/>
            <person name="Oren A."/>
            <person name="Chaudhuri R.R."/>
            <person name="La Ragione R."/>
            <person name="Hildebrand F."/>
            <person name="Pallen M.J."/>
        </authorList>
    </citation>
    <scope>NUCLEOTIDE SEQUENCE</scope>
    <source>
        <strain evidence="18">ChiW13-3771</strain>
    </source>
</reference>
<evidence type="ECO:0000256" key="9">
    <source>
        <dbReference type="ARBA" id="ARBA00022857"/>
    </source>
</evidence>
<evidence type="ECO:0000256" key="16">
    <source>
        <dbReference type="HAMAP-Rule" id="MF_00037"/>
    </source>
</evidence>